<dbReference type="Proteomes" id="UP001163846">
    <property type="component" value="Unassembled WGS sequence"/>
</dbReference>
<protein>
    <recommendedName>
        <fullName evidence="5">PEBP-like protein</fullName>
    </recommendedName>
</protein>
<feature type="compositionally biased region" description="Polar residues" evidence="1">
    <location>
        <begin position="61"/>
        <end position="70"/>
    </location>
</feature>
<dbReference type="EMBL" id="MU807116">
    <property type="protein sequence ID" value="KAJ3832012.1"/>
    <property type="molecule type" value="Genomic_DNA"/>
</dbReference>
<keyword evidence="2" id="KW-0732">Signal</keyword>
<dbReference type="AlphaFoldDB" id="A0AA38NWQ1"/>
<sequence>MKLFPIAGIVYVAFGFLTTTTNGAPFPSNAIVTERKASEAEALSIAENGVASSLVRRRLSQPHNPTVTHGDSNSNSDSELESELTGLNIDNALGRPTTSPTNSDFRVPEDRFEALVWFSDERPSADSAQLGPVTANVYPDAYRRITSVVSRSGAGIPPCNSVKYLERLTMGHHRFHFQFFRIPHDTGTPVAIGGPFRDAELPPLEIPRDRHDLYEPQCRRL</sequence>
<name>A0AA38NWQ1_9AGAR</name>
<evidence type="ECO:0008006" key="5">
    <source>
        <dbReference type="Google" id="ProtNLM"/>
    </source>
</evidence>
<accession>A0AA38NWQ1</accession>
<reference evidence="3" key="1">
    <citation type="submission" date="2022-08" db="EMBL/GenBank/DDBJ databases">
        <authorList>
            <consortium name="DOE Joint Genome Institute"/>
            <person name="Min B."/>
            <person name="Riley R."/>
            <person name="Sierra-Patev S."/>
            <person name="Naranjo-Ortiz M."/>
            <person name="Looney B."/>
            <person name="Konkel Z."/>
            <person name="Slot J.C."/>
            <person name="Sakamoto Y."/>
            <person name="Steenwyk J.L."/>
            <person name="Rokas A."/>
            <person name="Carro J."/>
            <person name="Camarero S."/>
            <person name="Ferreira P."/>
            <person name="Molpeceres G."/>
            <person name="Ruiz-Duenas F.J."/>
            <person name="Serrano A."/>
            <person name="Henrissat B."/>
            <person name="Drula E."/>
            <person name="Hughes K.W."/>
            <person name="Mata J.L."/>
            <person name="Ishikawa N.K."/>
            <person name="Vargas-Isla R."/>
            <person name="Ushijima S."/>
            <person name="Smith C.A."/>
            <person name="Ahrendt S."/>
            <person name="Andreopoulos W."/>
            <person name="He G."/>
            <person name="Labutti K."/>
            <person name="Lipzen A."/>
            <person name="Ng V."/>
            <person name="Sandor L."/>
            <person name="Barry K."/>
            <person name="Martinez A.T."/>
            <person name="Xiao Y."/>
            <person name="Gibbons J.G."/>
            <person name="Terashima K."/>
            <person name="Hibbett D.S."/>
            <person name="Grigoriev I.V."/>
        </authorList>
    </citation>
    <scope>NUCLEOTIDE SEQUENCE</scope>
    <source>
        <strain evidence="3">TFB9207</strain>
    </source>
</reference>
<evidence type="ECO:0000256" key="2">
    <source>
        <dbReference type="SAM" id="SignalP"/>
    </source>
</evidence>
<feature type="signal peptide" evidence="2">
    <location>
        <begin position="1"/>
        <end position="23"/>
    </location>
</feature>
<evidence type="ECO:0000313" key="3">
    <source>
        <dbReference type="EMBL" id="KAJ3832012.1"/>
    </source>
</evidence>
<keyword evidence="4" id="KW-1185">Reference proteome</keyword>
<evidence type="ECO:0000256" key="1">
    <source>
        <dbReference type="SAM" id="MobiDB-lite"/>
    </source>
</evidence>
<feature type="region of interest" description="Disordered" evidence="1">
    <location>
        <begin position="61"/>
        <end position="82"/>
    </location>
</feature>
<gene>
    <name evidence="3" type="ORF">F5878DRAFT_34006</name>
</gene>
<organism evidence="3 4">
    <name type="scientific">Lentinula raphanica</name>
    <dbReference type="NCBI Taxonomy" id="153919"/>
    <lineage>
        <taxon>Eukaryota</taxon>
        <taxon>Fungi</taxon>
        <taxon>Dikarya</taxon>
        <taxon>Basidiomycota</taxon>
        <taxon>Agaricomycotina</taxon>
        <taxon>Agaricomycetes</taxon>
        <taxon>Agaricomycetidae</taxon>
        <taxon>Agaricales</taxon>
        <taxon>Marasmiineae</taxon>
        <taxon>Omphalotaceae</taxon>
        <taxon>Lentinula</taxon>
    </lineage>
</organism>
<feature type="chain" id="PRO_5041270544" description="PEBP-like protein" evidence="2">
    <location>
        <begin position="24"/>
        <end position="221"/>
    </location>
</feature>
<evidence type="ECO:0000313" key="4">
    <source>
        <dbReference type="Proteomes" id="UP001163846"/>
    </source>
</evidence>
<proteinExistence type="predicted"/>
<comment type="caution">
    <text evidence="3">The sequence shown here is derived from an EMBL/GenBank/DDBJ whole genome shotgun (WGS) entry which is preliminary data.</text>
</comment>